<dbReference type="InterPro" id="IPR015854">
    <property type="entry name" value="ABC_transpr_LolD-like"/>
</dbReference>
<dbReference type="FunFam" id="3.40.50.300:FF:000032">
    <property type="entry name" value="Export ABC transporter ATP-binding protein"/>
    <property type="match status" value="1"/>
</dbReference>
<evidence type="ECO:0000256" key="1">
    <source>
        <dbReference type="ARBA" id="ARBA00022448"/>
    </source>
</evidence>
<dbReference type="EMBL" id="CP015005">
    <property type="protein sequence ID" value="AMS44152.1"/>
    <property type="molecule type" value="Genomic_DNA"/>
</dbReference>
<dbReference type="InterPro" id="IPR017871">
    <property type="entry name" value="ABC_transporter-like_CS"/>
</dbReference>
<evidence type="ECO:0000313" key="11">
    <source>
        <dbReference type="Proteomes" id="UP000577697"/>
    </source>
</evidence>
<dbReference type="RefSeq" id="WP_067965319.1">
    <property type="nucleotide sequence ID" value="NZ_CP015005.1"/>
</dbReference>
<dbReference type="InterPro" id="IPR003439">
    <property type="entry name" value="ABC_transporter-like_ATP-bd"/>
</dbReference>
<evidence type="ECO:0000313" key="10">
    <source>
        <dbReference type="Proteomes" id="UP000075755"/>
    </source>
</evidence>
<gene>
    <name evidence="8" type="ORF">AA2016_5246</name>
    <name evidence="9" type="ORF">FHS67_001771</name>
</gene>
<dbReference type="PANTHER" id="PTHR24220:SF86">
    <property type="entry name" value="ABC TRANSPORTER ABCH.1"/>
    <property type="match status" value="1"/>
</dbReference>
<keyword evidence="2" id="KW-0472">Membrane</keyword>
<keyword evidence="3" id="KW-0547">Nucleotide-binding</keyword>
<dbReference type="InterPro" id="IPR003593">
    <property type="entry name" value="AAA+_ATPase"/>
</dbReference>
<dbReference type="PROSITE" id="PS00211">
    <property type="entry name" value="ABC_TRANSPORTER_1"/>
    <property type="match status" value="1"/>
</dbReference>
<accession>A0AAC8YTC0</accession>
<dbReference type="CDD" id="cd03255">
    <property type="entry name" value="ABC_MJ0796_LolCDE_FtsE"/>
    <property type="match status" value="1"/>
</dbReference>
<dbReference type="Proteomes" id="UP000577697">
    <property type="component" value="Unassembled WGS sequence"/>
</dbReference>
<evidence type="ECO:0000313" key="8">
    <source>
        <dbReference type="EMBL" id="AMS44152.1"/>
    </source>
</evidence>
<proteinExistence type="inferred from homology"/>
<evidence type="ECO:0000256" key="3">
    <source>
        <dbReference type="ARBA" id="ARBA00022741"/>
    </source>
</evidence>
<dbReference type="EMBL" id="JACICB010000006">
    <property type="protein sequence ID" value="MBB3705456.1"/>
    <property type="molecule type" value="Genomic_DNA"/>
</dbReference>
<keyword evidence="2" id="KW-1003">Cell membrane</keyword>
<dbReference type="GO" id="GO:0022857">
    <property type="term" value="F:transmembrane transporter activity"/>
    <property type="evidence" value="ECO:0007669"/>
    <property type="project" value="TreeGrafter"/>
</dbReference>
<dbReference type="GO" id="GO:0016887">
    <property type="term" value="F:ATP hydrolysis activity"/>
    <property type="evidence" value="ECO:0007669"/>
    <property type="project" value="InterPro"/>
</dbReference>
<dbReference type="Pfam" id="PF00005">
    <property type="entry name" value="ABC_tran"/>
    <property type="match status" value="1"/>
</dbReference>
<dbReference type="GO" id="GO:0005886">
    <property type="term" value="C:plasma membrane"/>
    <property type="evidence" value="ECO:0007669"/>
    <property type="project" value="TreeGrafter"/>
</dbReference>
<dbReference type="PANTHER" id="PTHR24220">
    <property type="entry name" value="IMPORT ATP-BINDING PROTEIN"/>
    <property type="match status" value="1"/>
</dbReference>
<dbReference type="GO" id="GO:0098796">
    <property type="term" value="C:membrane protein complex"/>
    <property type="evidence" value="ECO:0007669"/>
    <property type="project" value="UniProtKB-ARBA"/>
</dbReference>
<evidence type="ECO:0000256" key="2">
    <source>
        <dbReference type="ARBA" id="ARBA00022519"/>
    </source>
</evidence>
<evidence type="ECO:0000256" key="6">
    <source>
        <dbReference type="ARBA" id="ARBA00038388"/>
    </source>
</evidence>
<dbReference type="GO" id="GO:0005524">
    <property type="term" value="F:ATP binding"/>
    <property type="evidence" value="ECO:0007669"/>
    <property type="project" value="UniProtKB-KW"/>
</dbReference>
<organism evidence="8 10">
    <name type="scientific">Aminobacter aminovorans</name>
    <name type="common">Chelatobacter heintzii</name>
    <dbReference type="NCBI Taxonomy" id="83263"/>
    <lineage>
        <taxon>Bacteria</taxon>
        <taxon>Pseudomonadati</taxon>
        <taxon>Pseudomonadota</taxon>
        <taxon>Alphaproteobacteria</taxon>
        <taxon>Hyphomicrobiales</taxon>
        <taxon>Phyllobacteriaceae</taxon>
        <taxon>Aminobacter</taxon>
    </lineage>
</organism>
<comment type="similarity">
    <text evidence="6">Belongs to the ABC transporter superfamily. Macrolide exporter (TC 3.A.1.122) family.</text>
</comment>
<dbReference type="Proteomes" id="UP000075755">
    <property type="component" value="Chromosome"/>
</dbReference>
<keyword evidence="11" id="KW-1185">Reference proteome</keyword>
<sequence length="247" mass="26768">MLLKAISLSRSYGHDSTTTVALRDASFDLMDGEFVAIMGPSGSGKSTLMNIIGLLDRPTSGSLIFAGEHTANMSPDHAARLRNCRIGFVFQSYNLLGRNTALENVELPLVYAGVRRRERELRAAEALDKVGLSDKAQRWPLQLSGGEQQRIAIARALVTDPALILADEPTGALDSRTGNEIMALLQHLNEQGRTIIMVTHDDIVGSHASRIIRLQDGTIIGDQDVPDRLLTGPTGRKLRGWGVTGFG</sequence>
<keyword evidence="2" id="KW-0997">Cell inner membrane</keyword>
<dbReference type="InterPro" id="IPR017911">
    <property type="entry name" value="MacB-like_ATP-bd"/>
</dbReference>
<name>A0AAC8YTC0_AMIAI</name>
<dbReference type="AlphaFoldDB" id="A0AAC8YTC0"/>
<keyword evidence="1" id="KW-0813">Transport</keyword>
<keyword evidence="4 8" id="KW-0067">ATP-binding</keyword>
<dbReference type="PROSITE" id="PS50893">
    <property type="entry name" value="ABC_TRANSPORTER_2"/>
    <property type="match status" value="1"/>
</dbReference>
<evidence type="ECO:0000259" key="7">
    <source>
        <dbReference type="PROSITE" id="PS50893"/>
    </source>
</evidence>
<evidence type="ECO:0000313" key="9">
    <source>
        <dbReference type="EMBL" id="MBB3705456.1"/>
    </source>
</evidence>
<dbReference type="SUPFAM" id="SSF52540">
    <property type="entry name" value="P-loop containing nucleoside triphosphate hydrolases"/>
    <property type="match status" value="1"/>
</dbReference>
<dbReference type="Gene3D" id="3.40.50.300">
    <property type="entry name" value="P-loop containing nucleotide triphosphate hydrolases"/>
    <property type="match status" value="1"/>
</dbReference>
<reference evidence="8 10" key="1">
    <citation type="submission" date="2016-03" db="EMBL/GenBank/DDBJ databases">
        <title>Complete genome of Aminobacter aminovorans KCTC 2477.</title>
        <authorList>
            <person name="Kim K.M."/>
        </authorList>
    </citation>
    <scope>NUCLEOTIDE SEQUENCE [LARGE SCALE GENOMIC DNA]</scope>
    <source>
        <strain evidence="8 10">KCTC 2477</strain>
    </source>
</reference>
<feature type="domain" description="ABC transporter" evidence="7">
    <location>
        <begin position="3"/>
        <end position="241"/>
    </location>
</feature>
<protein>
    <submittedName>
        <fullName evidence="9">ABC transport system ATP-binding protein</fullName>
    </submittedName>
    <submittedName>
        <fullName evidence="8">Macrolide ABC transporter ATP-binding protein</fullName>
    </submittedName>
</protein>
<reference evidence="9 11" key="2">
    <citation type="submission" date="2020-08" db="EMBL/GenBank/DDBJ databases">
        <title>Genomic Encyclopedia of Type Strains, Phase IV (KMG-IV): sequencing the most valuable type-strain genomes for metagenomic binning, comparative biology and taxonomic classification.</title>
        <authorList>
            <person name="Goeker M."/>
        </authorList>
    </citation>
    <scope>NUCLEOTIDE SEQUENCE [LARGE SCALE GENOMIC DNA]</scope>
    <source>
        <strain evidence="9 11">DSM 10368</strain>
    </source>
</reference>
<evidence type="ECO:0000256" key="4">
    <source>
        <dbReference type="ARBA" id="ARBA00022840"/>
    </source>
</evidence>
<dbReference type="KEGG" id="aak:AA2016_5246"/>
<dbReference type="InterPro" id="IPR027417">
    <property type="entry name" value="P-loop_NTPase"/>
</dbReference>
<evidence type="ECO:0000256" key="5">
    <source>
        <dbReference type="ARBA" id="ARBA00022967"/>
    </source>
</evidence>
<keyword evidence="5" id="KW-1278">Translocase</keyword>
<dbReference type="SMART" id="SM00382">
    <property type="entry name" value="AAA"/>
    <property type="match status" value="1"/>
</dbReference>